<evidence type="ECO:0000256" key="2">
    <source>
        <dbReference type="SAM" id="MobiDB-lite"/>
    </source>
</evidence>
<dbReference type="Pfam" id="PF01812">
    <property type="entry name" value="5-FTHF_cyc-lig"/>
    <property type="match status" value="1"/>
</dbReference>
<dbReference type="Gene3D" id="3.40.50.10420">
    <property type="entry name" value="NagB/RpiA/CoA transferase-like"/>
    <property type="match status" value="1"/>
</dbReference>
<dbReference type="EMBL" id="BMID01000001">
    <property type="protein sequence ID" value="GGA04449.1"/>
    <property type="molecule type" value="Genomic_DNA"/>
</dbReference>
<keyword evidence="1" id="KW-0547">Nucleotide-binding</keyword>
<dbReference type="EC" id="6.3.3.2" evidence="1"/>
<gene>
    <name evidence="3" type="ORF">GCM10010923_12210</name>
</gene>
<dbReference type="Proteomes" id="UP000603317">
    <property type="component" value="Unassembled WGS sequence"/>
</dbReference>
<dbReference type="PIRSF" id="PIRSF006806">
    <property type="entry name" value="FTHF_cligase"/>
    <property type="match status" value="1"/>
</dbReference>
<dbReference type="InterPro" id="IPR002698">
    <property type="entry name" value="FTHF_cligase"/>
</dbReference>
<dbReference type="InterPro" id="IPR037171">
    <property type="entry name" value="NagB/RpiA_transferase-like"/>
</dbReference>
<keyword evidence="1" id="KW-0460">Magnesium</keyword>
<dbReference type="PANTHER" id="PTHR23407:SF11">
    <property type="entry name" value="CHROMOSOME UNDETERMINED SCAFFOLD_24, WHOLE GENOME SHOTGUN SEQUENCE"/>
    <property type="match status" value="1"/>
</dbReference>
<comment type="caution">
    <text evidence="3">The sequence shown here is derived from an EMBL/GenBank/DDBJ whole genome shotgun (WGS) entry which is preliminary data.</text>
</comment>
<dbReference type="PANTHER" id="PTHR23407">
    <property type="entry name" value="ATPASE INHIBITOR/5-FORMYLTETRAHYDROFOLATE CYCLO-LIGASE"/>
    <property type="match status" value="1"/>
</dbReference>
<feature type="region of interest" description="Disordered" evidence="2">
    <location>
        <begin position="1"/>
        <end position="21"/>
    </location>
</feature>
<sequence length="204" mass="23084">MVAPPLPISGGTKQLDTKDATRNRMRQIRRAEFESHDEGTAALRFLRPPEVLVKKLPKDASIGFYRSRTTEAPTIRYAEFFHERGHKLALPWAAHARDGITFREWKDPFDEDELEKDPFGGVQPTSDAAEMIPDVIFVPGLGFTANCDRIGRGGGHYDRWLAKNRDTIAIGMAWDAQVVESLPLDEHDQHLDFVVTPTKIYERG</sequence>
<name>A0ABQ1F9P6_9SPHN</name>
<comment type="catalytic activity">
    <reaction evidence="1">
        <text>(6S)-5-formyl-5,6,7,8-tetrahydrofolate + ATP = (6R)-5,10-methenyltetrahydrofolate + ADP + phosphate</text>
        <dbReference type="Rhea" id="RHEA:10488"/>
        <dbReference type="ChEBI" id="CHEBI:30616"/>
        <dbReference type="ChEBI" id="CHEBI:43474"/>
        <dbReference type="ChEBI" id="CHEBI:57455"/>
        <dbReference type="ChEBI" id="CHEBI:57457"/>
        <dbReference type="ChEBI" id="CHEBI:456216"/>
        <dbReference type="EC" id="6.3.3.2"/>
    </reaction>
</comment>
<comment type="cofactor">
    <cofactor evidence="1">
        <name>Mg(2+)</name>
        <dbReference type="ChEBI" id="CHEBI:18420"/>
    </cofactor>
</comment>
<reference evidence="4" key="1">
    <citation type="journal article" date="2019" name="Int. J. Syst. Evol. Microbiol.">
        <title>The Global Catalogue of Microorganisms (GCM) 10K type strain sequencing project: providing services to taxonomists for standard genome sequencing and annotation.</title>
        <authorList>
            <consortium name="The Broad Institute Genomics Platform"/>
            <consortium name="The Broad Institute Genome Sequencing Center for Infectious Disease"/>
            <person name="Wu L."/>
            <person name="Ma J."/>
        </authorList>
    </citation>
    <scope>NUCLEOTIDE SEQUENCE [LARGE SCALE GENOMIC DNA]</scope>
    <source>
        <strain evidence="4">CGMCC 1.15297</strain>
    </source>
</reference>
<protein>
    <recommendedName>
        <fullName evidence="1">5-formyltetrahydrofolate cyclo-ligase</fullName>
        <ecNumber evidence="1">6.3.3.2</ecNumber>
    </recommendedName>
</protein>
<evidence type="ECO:0000313" key="3">
    <source>
        <dbReference type="EMBL" id="GGA04449.1"/>
    </source>
</evidence>
<dbReference type="SUPFAM" id="SSF100950">
    <property type="entry name" value="NagB/RpiA/CoA transferase-like"/>
    <property type="match status" value="1"/>
</dbReference>
<dbReference type="NCBIfam" id="TIGR02727">
    <property type="entry name" value="MTHFS_bact"/>
    <property type="match status" value="1"/>
</dbReference>
<comment type="similarity">
    <text evidence="1">Belongs to the 5-formyltetrahydrofolate cyclo-ligase family.</text>
</comment>
<accession>A0ABQ1F9P6</accession>
<dbReference type="InterPro" id="IPR024185">
    <property type="entry name" value="FTHF_cligase-like_sf"/>
</dbReference>
<evidence type="ECO:0000256" key="1">
    <source>
        <dbReference type="RuleBase" id="RU361279"/>
    </source>
</evidence>
<keyword evidence="1" id="KW-0067">ATP-binding</keyword>
<evidence type="ECO:0000313" key="4">
    <source>
        <dbReference type="Proteomes" id="UP000603317"/>
    </source>
</evidence>
<keyword evidence="1" id="KW-0479">Metal-binding</keyword>
<proteinExistence type="inferred from homology"/>
<keyword evidence="4" id="KW-1185">Reference proteome</keyword>
<organism evidence="3 4">
    <name type="scientific">Blastomonas marina</name>
    <dbReference type="NCBI Taxonomy" id="1867408"/>
    <lineage>
        <taxon>Bacteria</taxon>
        <taxon>Pseudomonadati</taxon>
        <taxon>Pseudomonadota</taxon>
        <taxon>Alphaproteobacteria</taxon>
        <taxon>Sphingomonadales</taxon>
        <taxon>Sphingomonadaceae</taxon>
        <taxon>Blastomonas</taxon>
    </lineage>
</organism>